<dbReference type="EMBL" id="JAJNOC010000003">
    <property type="protein sequence ID" value="MCD2517089.1"/>
    <property type="molecule type" value="Genomic_DNA"/>
</dbReference>
<organism evidence="1 2">
    <name type="scientific">Massilia phyllostachyos</name>
    <dbReference type="NCBI Taxonomy" id="2898585"/>
    <lineage>
        <taxon>Bacteria</taxon>
        <taxon>Pseudomonadati</taxon>
        <taxon>Pseudomonadota</taxon>
        <taxon>Betaproteobacteria</taxon>
        <taxon>Burkholderiales</taxon>
        <taxon>Oxalobacteraceae</taxon>
        <taxon>Telluria group</taxon>
        <taxon>Massilia</taxon>
    </lineage>
</organism>
<gene>
    <name evidence="1" type="ORF">LQ564_12310</name>
</gene>
<sequence length="67" mass="7427">MDQHLKFDDMVREISFGNGCLHVDLSNGLRLSGPMGSNDEVTRAAQRPRRMMVSGHEAINSQAHAFS</sequence>
<evidence type="ECO:0000313" key="2">
    <source>
        <dbReference type="Proteomes" id="UP001179361"/>
    </source>
</evidence>
<reference evidence="1" key="1">
    <citation type="submission" date="2021-11" db="EMBL/GenBank/DDBJ databases">
        <title>The complete genome of Massilia sp sp. G4R7.</title>
        <authorList>
            <person name="Liu L."/>
            <person name="Yue J."/>
            <person name="Yuan J."/>
            <person name="Yang F."/>
            <person name="Li L."/>
        </authorList>
    </citation>
    <scope>NUCLEOTIDE SEQUENCE</scope>
    <source>
        <strain evidence="1">G4R7</strain>
    </source>
</reference>
<accession>A0ABS8Q650</accession>
<name>A0ABS8Q650_9BURK</name>
<dbReference type="RefSeq" id="WP_231058384.1">
    <property type="nucleotide sequence ID" value="NZ_JAJNOC010000003.1"/>
</dbReference>
<proteinExistence type="predicted"/>
<dbReference type="Proteomes" id="UP001179361">
    <property type="component" value="Unassembled WGS sequence"/>
</dbReference>
<comment type="caution">
    <text evidence="1">The sequence shown here is derived from an EMBL/GenBank/DDBJ whole genome shotgun (WGS) entry which is preliminary data.</text>
</comment>
<protein>
    <submittedName>
        <fullName evidence="1">Uncharacterized protein</fullName>
    </submittedName>
</protein>
<evidence type="ECO:0000313" key="1">
    <source>
        <dbReference type="EMBL" id="MCD2517089.1"/>
    </source>
</evidence>
<keyword evidence="2" id="KW-1185">Reference proteome</keyword>